<comment type="caution">
    <text evidence="2">The sequence shown here is derived from an EMBL/GenBank/DDBJ whole genome shotgun (WGS) entry which is preliminary data.</text>
</comment>
<feature type="compositionally biased region" description="Polar residues" evidence="1">
    <location>
        <begin position="72"/>
        <end position="83"/>
    </location>
</feature>
<dbReference type="EMBL" id="MSFU01000029">
    <property type="protein sequence ID" value="PWY64811.1"/>
    <property type="molecule type" value="Genomic_DNA"/>
</dbReference>
<name>A0A317UTM2_ASPEC</name>
<keyword evidence="3" id="KW-1185">Reference proteome</keyword>
<evidence type="ECO:0000256" key="1">
    <source>
        <dbReference type="SAM" id="MobiDB-lite"/>
    </source>
</evidence>
<feature type="region of interest" description="Disordered" evidence="1">
    <location>
        <begin position="20"/>
        <end position="90"/>
    </location>
</feature>
<evidence type="ECO:0000313" key="2">
    <source>
        <dbReference type="EMBL" id="PWY64811.1"/>
    </source>
</evidence>
<accession>A0A317UTM2</accession>
<dbReference type="GeneID" id="37048020"/>
<dbReference type="RefSeq" id="XP_025384129.1">
    <property type="nucleotide sequence ID" value="XM_025526058.1"/>
</dbReference>
<proteinExistence type="predicted"/>
<organism evidence="2 3">
    <name type="scientific">Aspergillus eucalypticola (strain CBS 122712 / IBT 29274)</name>
    <dbReference type="NCBI Taxonomy" id="1448314"/>
    <lineage>
        <taxon>Eukaryota</taxon>
        <taxon>Fungi</taxon>
        <taxon>Dikarya</taxon>
        <taxon>Ascomycota</taxon>
        <taxon>Pezizomycotina</taxon>
        <taxon>Eurotiomycetes</taxon>
        <taxon>Eurotiomycetidae</taxon>
        <taxon>Eurotiales</taxon>
        <taxon>Aspergillaceae</taxon>
        <taxon>Aspergillus</taxon>
        <taxon>Aspergillus subgen. Circumdati</taxon>
    </lineage>
</organism>
<dbReference type="VEuPathDB" id="FungiDB:BO83DRAFT_125307"/>
<protein>
    <submittedName>
        <fullName evidence="2">Uncharacterized protein</fullName>
    </submittedName>
</protein>
<reference evidence="2" key="1">
    <citation type="submission" date="2016-12" db="EMBL/GenBank/DDBJ databases">
        <title>The genomes of Aspergillus section Nigri reveals drivers in fungal speciation.</title>
        <authorList>
            <consortium name="DOE Joint Genome Institute"/>
            <person name="Vesth T.C."/>
            <person name="Nybo J."/>
            <person name="Theobald S."/>
            <person name="Brandl J."/>
            <person name="Frisvad J.C."/>
            <person name="Nielsen K.F."/>
            <person name="Lyhne E.K."/>
            <person name="Kogle M.E."/>
            <person name="Kuo A."/>
            <person name="Riley R."/>
            <person name="Clum A."/>
            <person name="Nolan M."/>
            <person name="Lipzen A."/>
            <person name="Salamov A."/>
            <person name="Henrissat B."/>
            <person name="Wiebenga A."/>
            <person name="De vries R.P."/>
            <person name="Grigoriev I.V."/>
            <person name="Mortensen U.H."/>
            <person name="Andersen M.R."/>
            <person name="Baker S.E."/>
        </authorList>
    </citation>
    <scope>NUCLEOTIDE SEQUENCE</scope>
    <source>
        <strain evidence="2">CBS 122712</strain>
    </source>
</reference>
<evidence type="ECO:0000313" key="3">
    <source>
        <dbReference type="Proteomes" id="UP000246171"/>
    </source>
</evidence>
<gene>
    <name evidence="2" type="ORF">BO83DRAFT_125307</name>
</gene>
<sequence length="106" mass="11826">MMYLPMTEVVRSDRSVIRHSVKDHIRMHRPPTLPISESGKREEGEGGGAHGGGEGQVRARDGQLRGGDWRGGSQQAHQRSSNPFLDLEHEGRMRCWTKSGSCNFLT</sequence>
<dbReference type="Proteomes" id="UP000246171">
    <property type="component" value="Unassembled WGS sequence"/>
</dbReference>
<feature type="compositionally biased region" description="Gly residues" evidence="1">
    <location>
        <begin position="46"/>
        <end position="55"/>
    </location>
</feature>
<dbReference type="AlphaFoldDB" id="A0A317UTM2"/>